<dbReference type="AlphaFoldDB" id="A0A7G9L3U9"/>
<sequence length="75" mass="8306">MTSIKLPRIPDRSPVKIAIHVPPELARALDDYAEFYARSYASTEPVTELIPAMLQAFLESDRAFVKSRRGAASGD</sequence>
<proteinExistence type="predicted"/>
<dbReference type="KEGG" id="ssau:H8M03_02840"/>
<gene>
    <name evidence="1" type="ORF">H8M03_02840</name>
</gene>
<dbReference type="RefSeq" id="WP_187480253.1">
    <property type="nucleotide sequence ID" value="NZ_CP060697.1"/>
</dbReference>
<name>A0A7G9L3U9_9SPHN</name>
<protein>
    <submittedName>
        <fullName evidence="1">DUF2274 domain-containing protein</fullName>
    </submittedName>
</protein>
<reference evidence="1 2" key="1">
    <citation type="submission" date="2020-08" db="EMBL/GenBank/DDBJ databases">
        <title>Sphingomonas sp. sand1-3 16S ribosomal RNA gene Genome sequencing and assembly.</title>
        <authorList>
            <person name="Kang M."/>
        </authorList>
    </citation>
    <scope>NUCLEOTIDE SEQUENCE [LARGE SCALE GENOMIC DNA]</scope>
    <source>
        <strain evidence="2">sand1-3</strain>
    </source>
</reference>
<accession>A0A7G9L3U9</accession>
<dbReference type="EMBL" id="CP060697">
    <property type="protein sequence ID" value="QNM83298.1"/>
    <property type="molecule type" value="Genomic_DNA"/>
</dbReference>
<evidence type="ECO:0000313" key="2">
    <source>
        <dbReference type="Proteomes" id="UP000515861"/>
    </source>
</evidence>
<organism evidence="1 2">
    <name type="scientific">Sphingomonas sabuli</name>
    <dbReference type="NCBI Taxonomy" id="2764186"/>
    <lineage>
        <taxon>Bacteria</taxon>
        <taxon>Pseudomonadati</taxon>
        <taxon>Pseudomonadota</taxon>
        <taxon>Alphaproteobacteria</taxon>
        <taxon>Sphingomonadales</taxon>
        <taxon>Sphingomonadaceae</taxon>
        <taxon>Sphingomonas</taxon>
    </lineage>
</organism>
<dbReference type="InterPro" id="IPR018733">
    <property type="entry name" value="DUF2274"/>
</dbReference>
<keyword evidence="2" id="KW-1185">Reference proteome</keyword>
<evidence type="ECO:0000313" key="1">
    <source>
        <dbReference type="EMBL" id="QNM83298.1"/>
    </source>
</evidence>
<dbReference type="Pfam" id="PF10038">
    <property type="entry name" value="DUF2274"/>
    <property type="match status" value="1"/>
</dbReference>
<dbReference type="Proteomes" id="UP000515861">
    <property type="component" value="Chromosome"/>
</dbReference>